<feature type="coiled-coil region" evidence="12">
    <location>
        <begin position="140"/>
        <end position="216"/>
    </location>
</feature>
<feature type="coiled-coil region" evidence="12">
    <location>
        <begin position="308"/>
        <end position="444"/>
    </location>
</feature>
<keyword evidence="8 12" id="KW-0175">Coiled coil</keyword>
<keyword evidence="9" id="KW-0539">Nucleus</keyword>
<dbReference type="PANTHER" id="PTHR21650:SF2">
    <property type="entry name" value="KINETOCHORE PROTEIN NUF2"/>
    <property type="match status" value="1"/>
</dbReference>
<comment type="similarity">
    <text evidence="3">Belongs to the NUF2 family.</text>
</comment>
<name>A0ABR2WVX0_9FUNG</name>
<comment type="caution">
    <text evidence="15">The sequence shown here is derived from an EMBL/GenBank/DDBJ whole genome shotgun (WGS) entry which is preliminary data.</text>
</comment>
<dbReference type="Gene3D" id="1.10.287.1490">
    <property type="match status" value="1"/>
</dbReference>
<evidence type="ECO:0000256" key="10">
    <source>
        <dbReference type="ARBA" id="ARBA00023306"/>
    </source>
</evidence>
<dbReference type="EMBL" id="JASJQH010000238">
    <property type="protein sequence ID" value="KAK9765674.1"/>
    <property type="molecule type" value="Genomic_DNA"/>
</dbReference>
<reference evidence="15 16" key="1">
    <citation type="submission" date="2023-04" db="EMBL/GenBank/DDBJ databases">
        <title>Genome of Basidiobolus ranarum AG-B5.</title>
        <authorList>
            <person name="Stajich J.E."/>
            <person name="Carter-House D."/>
            <person name="Gryganskyi A."/>
        </authorList>
    </citation>
    <scope>NUCLEOTIDE SEQUENCE [LARGE SCALE GENOMIC DNA]</scope>
    <source>
        <strain evidence="15 16">AG-B5</strain>
    </source>
</reference>
<feature type="domain" description="Nuf2 DHR10-like" evidence="14">
    <location>
        <begin position="261"/>
        <end position="376"/>
    </location>
</feature>
<keyword evidence="6" id="KW-0498">Mitosis</keyword>
<dbReference type="Pfam" id="PF18595">
    <property type="entry name" value="Nuf2_DHR10-like"/>
    <property type="match status" value="1"/>
</dbReference>
<evidence type="ECO:0000256" key="3">
    <source>
        <dbReference type="ARBA" id="ARBA00005498"/>
    </source>
</evidence>
<dbReference type="InterPro" id="IPR038275">
    <property type="entry name" value="Nuf2_N_sf"/>
</dbReference>
<evidence type="ECO:0000256" key="9">
    <source>
        <dbReference type="ARBA" id="ARBA00023242"/>
    </source>
</evidence>
<keyword evidence="5" id="KW-0132">Cell division</keyword>
<evidence type="ECO:0000256" key="7">
    <source>
        <dbReference type="ARBA" id="ARBA00022838"/>
    </source>
</evidence>
<protein>
    <submittedName>
        <fullName evidence="15">Kinetochore-associated Ndc80 complex subunit nuf2</fullName>
    </submittedName>
</protein>
<evidence type="ECO:0000259" key="14">
    <source>
        <dbReference type="Pfam" id="PF18595"/>
    </source>
</evidence>
<dbReference type="PANTHER" id="PTHR21650">
    <property type="entry name" value="MEMBRALIN/KINETOCHORE PROTEIN NUF2"/>
    <property type="match status" value="1"/>
</dbReference>
<keyword evidence="16" id="KW-1185">Reference proteome</keyword>
<dbReference type="InterPro" id="IPR005549">
    <property type="entry name" value="Kinetochore_Nuf2_N"/>
</dbReference>
<evidence type="ECO:0000256" key="11">
    <source>
        <dbReference type="ARBA" id="ARBA00023328"/>
    </source>
</evidence>
<feature type="domain" description="Kinetochore protein Nuf2 N-terminal" evidence="13">
    <location>
        <begin position="11"/>
        <end position="147"/>
    </location>
</feature>
<evidence type="ECO:0000256" key="5">
    <source>
        <dbReference type="ARBA" id="ARBA00022618"/>
    </source>
</evidence>
<organism evidence="15 16">
    <name type="scientific">Basidiobolus ranarum</name>
    <dbReference type="NCBI Taxonomy" id="34480"/>
    <lineage>
        <taxon>Eukaryota</taxon>
        <taxon>Fungi</taxon>
        <taxon>Fungi incertae sedis</taxon>
        <taxon>Zoopagomycota</taxon>
        <taxon>Entomophthoromycotina</taxon>
        <taxon>Basidiobolomycetes</taxon>
        <taxon>Basidiobolales</taxon>
        <taxon>Basidiobolaceae</taxon>
        <taxon>Basidiobolus</taxon>
    </lineage>
</organism>
<accession>A0ABR2WVX0</accession>
<sequence>MDQGKQNKASYIFPTLKPSEIIICMRDLQIPFAEEDLSKPTALRLAFVFEAFVDIFMGIPKEQFEQPSAEVIDMLEHPDIHMNALTQMSFFTKLNKLMLEIGVDDFSLRDLLKPEPIHVRKILSALINFAKFREERMCVYEQYAHKLEEYAEQKQQLEQQQEELMDKLNTIKLQREEEESATRSLLDANAEWTRGLKDLKKQQIALSTDIDALKKDRNDLNDKLTNTQFLVMNCKQDCEKIRSLIVHSPEKLVQMLEELSVSLSNAKSSIAAGEKKIREYQSKIDMMAFVEQDVSSSIKLLEECEVEMNKYDTALHKVDNTKEEIEKKDAKTRDLSSKEQQLSRQLVASQEKIARLQKHQAMKRETIESKLSSLREEYNVISAERTSAQTKIDEHKRIVDDMEQKIAELRRNTEIEMSNIQAEYAHLKNQVEHYQTQLLQAISKQLSPTAVSN</sequence>
<evidence type="ECO:0000313" key="16">
    <source>
        <dbReference type="Proteomes" id="UP001479436"/>
    </source>
</evidence>
<evidence type="ECO:0000256" key="2">
    <source>
        <dbReference type="ARBA" id="ARBA00004629"/>
    </source>
</evidence>
<keyword evidence="11" id="KW-0137">Centromere</keyword>
<keyword evidence="10" id="KW-0131">Cell cycle</keyword>
<dbReference type="InterPro" id="IPR041112">
    <property type="entry name" value="Nuf2_DHR10-like"/>
</dbReference>
<comment type="subcellular location">
    <subcellularLocation>
        <location evidence="2">Chromosome</location>
        <location evidence="2">Centromere</location>
        <location evidence="2">Kinetochore</location>
    </subcellularLocation>
    <subcellularLocation>
        <location evidence="1">Nucleus</location>
    </subcellularLocation>
</comment>
<evidence type="ECO:0000256" key="8">
    <source>
        <dbReference type="ARBA" id="ARBA00023054"/>
    </source>
</evidence>
<evidence type="ECO:0000256" key="4">
    <source>
        <dbReference type="ARBA" id="ARBA00022454"/>
    </source>
</evidence>
<evidence type="ECO:0000256" key="12">
    <source>
        <dbReference type="SAM" id="Coils"/>
    </source>
</evidence>
<dbReference type="Pfam" id="PF03800">
    <property type="entry name" value="Nuf2"/>
    <property type="match status" value="1"/>
</dbReference>
<keyword evidence="4" id="KW-0158">Chromosome</keyword>
<evidence type="ECO:0000313" key="15">
    <source>
        <dbReference type="EMBL" id="KAK9765674.1"/>
    </source>
</evidence>
<proteinExistence type="inferred from homology"/>
<keyword evidence="7" id="KW-0995">Kinetochore</keyword>
<evidence type="ECO:0000259" key="13">
    <source>
        <dbReference type="Pfam" id="PF03800"/>
    </source>
</evidence>
<evidence type="ECO:0000256" key="6">
    <source>
        <dbReference type="ARBA" id="ARBA00022776"/>
    </source>
</evidence>
<dbReference type="Proteomes" id="UP001479436">
    <property type="component" value="Unassembled WGS sequence"/>
</dbReference>
<gene>
    <name evidence="15" type="primary">NUF2_1</name>
    <name evidence="15" type="ORF">K7432_005795</name>
</gene>
<evidence type="ECO:0000256" key="1">
    <source>
        <dbReference type="ARBA" id="ARBA00004123"/>
    </source>
</evidence>
<dbReference type="Gene3D" id="1.10.418.60">
    <property type="entry name" value="Ncd80 complex, Nuf2 subunit"/>
    <property type="match status" value="1"/>
</dbReference>